<evidence type="ECO:0000313" key="3">
    <source>
        <dbReference type="Proteomes" id="UP001296580"/>
    </source>
</evidence>
<proteinExistence type="predicted"/>
<name>A0AAJ3FGI8_MEDGN</name>
<dbReference type="Proteomes" id="UP001296580">
    <property type="component" value="Unassembled WGS sequence"/>
</dbReference>
<reference evidence="2" key="2">
    <citation type="submission" date="2020-02" db="EMBL/GenBank/DDBJ databases">
        <authorList>
            <person name="Littmann E."/>
            <person name="Sorbara M."/>
        </authorList>
    </citation>
    <scope>NUCLEOTIDE SEQUENCE</scope>
    <source>
        <strain evidence="2">MSK.15.32</strain>
    </source>
</reference>
<dbReference type="EMBL" id="JAAIRV010000053">
    <property type="protein sequence ID" value="NSI59953.1"/>
    <property type="molecule type" value="Genomic_DNA"/>
</dbReference>
<comment type="caution">
    <text evidence="2">The sequence shown here is derived from an EMBL/GenBank/DDBJ whole genome shotgun (WGS) entry which is preliminary data.</text>
</comment>
<gene>
    <name evidence="2" type="ORF">G4993_16430</name>
</gene>
<reference evidence="2" key="1">
    <citation type="journal article" date="2020" name="Cell Host Microbe">
        <title>Functional and Genomic Variation between Human-Derived Isolates of Lachnospiraceae Reveals Inter- and Intra-Species Diversity.</title>
        <authorList>
            <person name="Sorbara M.T."/>
            <person name="Littmann E.R."/>
            <person name="Fontana E."/>
            <person name="Moody T.U."/>
            <person name="Kohout C.E."/>
            <person name="Gjonbalaj M."/>
            <person name="Eaton V."/>
            <person name="Seok R."/>
            <person name="Leiner I.M."/>
            <person name="Pamer E.G."/>
        </authorList>
    </citation>
    <scope>NUCLEOTIDE SEQUENCE</scope>
    <source>
        <strain evidence="2">MSK.15.32</strain>
    </source>
</reference>
<organism evidence="2 3">
    <name type="scientific">Mediterraneibacter gnavus</name>
    <name type="common">Ruminococcus gnavus</name>
    <dbReference type="NCBI Taxonomy" id="33038"/>
    <lineage>
        <taxon>Bacteria</taxon>
        <taxon>Bacillati</taxon>
        <taxon>Bacillota</taxon>
        <taxon>Clostridia</taxon>
        <taxon>Lachnospirales</taxon>
        <taxon>Lachnospiraceae</taxon>
        <taxon>Mediterraneibacter</taxon>
    </lineage>
</organism>
<dbReference type="RefSeq" id="WP_173878154.1">
    <property type="nucleotide sequence ID" value="NZ_JAAIMR010000052.1"/>
</dbReference>
<sequence>MYAYSWNFGYDQAPELLADRIKISRDRQMMNREEEYALETLCGIRTIWHVNSKSKEFLKIVKKEIKEGRPVAMGIDIYSCYWHRFYHKYHFLHFCLIIGIDEEGFICIDDTLENKNDMSFLIPKDSMIHISYKQYQENSKCFITFQFENKVEKMEMDNVLYLGALKTLSGYQGKSDFDYMRLLKRDIVESFDINREVNDKNEPKAIPIIRSFASVSWSRKNYSLFLRSSTAKIINSMILENISESAKIWMSISNYILMYMIGSEKGFDYIQLESALQKIIELEEKTAYHIVKEYEKQW</sequence>
<evidence type="ECO:0000313" key="2">
    <source>
        <dbReference type="EMBL" id="NSI59953.1"/>
    </source>
</evidence>
<dbReference type="AlphaFoldDB" id="A0AAJ3FGI8"/>
<dbReference type="Pfam" id="PF14399">
    <property type="entry name" value="BtrH_N"/>
    <property type="match status" value="1"/>
</dbReference>
<dbReference type="InterPro" id="IPR026935">
    <property type="entry name" value="BtrH_N"/>
</dbReference>
<protein>
    <submittedName>
        <fullName evidence="2">BtrH N-terminal domain-containing protein</fullName>
    </submittedName>
</protein>
<feature type="domain" description="Butirosin biosynthesis protein H N-terminal" evidence="1">
    <location>
        <begin position="7"/>
        <end position="110"/>
    </location>
</feature>
<evidence type="ECO:0000259" key="1">
    <source>
        <dbReference type="Pfam" id="PF14399"/>
    </source>
</evidence>
<accession>A0AAJ3FGI8</accession>